<feature type="domain" description="HTH merR-type" evidence="2">
    <location>
        <begin position="42"/>
        <end position="110"/>
    </location>
</feature>
<evidence type="ECO:0000313" key="3">
    <source>
        <dbReference type="EMBL" id="RNL77567.1"/>
    </source>
</evidence>
<dbReference type="PRINTS" id="PR00040">
    <property type="entry name" value="HTHMERR"/>
</dbReference>
<dbReference type="SUPFAM" id="SSF46955">
    <property type="entry name" value="Putative DNA-binding domain"/>
    <property type="match status" value="1"/>
</dbReference>
<comment type="caution">
    <text evidence="3">The sequence shown here is derived from an EMBL/GenBank/DDBJ whole genome shotgun (WGS) entry which is preliminary data.</text>
</comment>
<keyword evidence="1" id="KW-0238">DNA-binding</keyword>
<evidence type="ECO:0000259" key="2">
    <source>
        <dbReference type="PROSITE" id="PS50937"/>
    </source>
</evidence>
<name>A0A3N0DPI4_9ACTN</name>
<keyword evidence="4" id="KW-1185">Reference proteome</keyword>
<dbReference type="InterPro" id="IPR047057">
    <property type="entry name" value="MerR_fam"/>
</dbReference>
<protein>
    <submittedName>
        <fullName evidence="3">MerR family transcriptional regulator</fullName>
    </submittedName>
</protein>
<evidence type="ECO:0000313" key="4">
    <source>
        <dbReference type="Proteomes" id="UP000277094"/>
    </source>
</evidence>
<dbReference type="PANTHER" id="PTHR30204">
    <property type="entry name" value="REDOX-CYCLING DRUG-SENSING TRANSCRIPTIONAL ACTIVATOR SOXR"/>
    <property type="match status" value="1"/>
</dbReference>
<accession>A0A3N0DPI4</accession>
<evidence type="ECO:0000256" key="1">
    <source>
        <dbReference type="ARBA" id="ARBA00023125"/>
    </source>
</evidence>
<dbReference type="EMBL" id="RJSG01000003">
    <property type="protein sequence ID" value="RNL77567.1"/>
    <property type="molecule type" value="Genomic_DNA"/>
</dbReference>
<dbReference type="AlphaFoldDB" id="A0A3N0DPI4"/>
<dbReference type="PROSITE" id="PS50937">
    <property type="entry name" value="HTH_MERR_2"/>
    <property type="match status" value="1"/>
</dbReference>
<dbReference type="Gene3D" id="1.10.1660.10">
    <property type="match status" value="1"/>
</dbReference>
<dbReference type="GO" id="GO:0003700">
    <property type="term" value="F:DNA-binding transcription factor activity"/>
    <property type="evidence" value="ECO:0007669"/>
    <property type="project" value="InterPro"/>
</dbReference>
<dbReference type="PANTHER" id="PTHR30204:SF58">
    <property type="entry name" value="HTH-TYPE TRANSCRIPTIONAL REGULATOR YFMP"/>
    <property type="match status" value="1"/>
</dbReference>
<dbReference type="OrthoDB" id="3387956at2"/>
<dbReference type="InterPro" id="IPR000551">
    <property type="entry name" value="MerR-type_HTH_dom"/>
</dbReference>
<reference evidence="3 4" key="1">
    <citation type="submission" date="2018-11" db="EMBL/GenBank/DDBJ databases">
        <authorList>
            <person name="Li F."/>
        </authorList>
    </citation>
    <scope>NUCLEOTIDE SEQUENCE [LARGE SCALE GENOMIC DNA]</scope>
    <source>
        <strain evidence="3 4">KIS18-7</strain>
    </source>
</reference>
<dbReference type="InterPro" id="IPR009061">
    <property type="entry name" value="DNA-bd_dom_put_sf"/>
</dbReference>
<dbReference type="Proteomes" id="UP000277094">
    <property type="component" value="Unassembled WGS sequence"/>
</dbReference>
<proteinExistence type="predicted"/>
<gene>
    <name evidence="3" type="ORF">EFL95_16280</name>
</gene>
<dbReference type="GO" id="GO:0003677">
    <property type="term" value="F:DNA binding"/>
    <property type="evidence" value="ECO:0007669"/>
    <property type="project" value="UniProtKB-KW"/>
</dbReference>
<sequence>MTNPPCLTGSQICAGRYRFYIARDGVRGKRRWWAVLDRDRAVFAISVAAELSGTTVQNLRAYERSGLLEPQRTEGGTRRYSEVDVERLTRIRTLLDAGLNIAGIERVLTLEEQVHELQIELASKPPRTGR</sequence>
<organism evidence="3 4">
    <name type="scientific">Nocardioides marmorisolisilvae</name>
    <dbReference type="NCBI Taxonomy" id="1542737"/>
    <lineage>
        <taxon>Bacteria</taxon>
        <taxon>Bacillati</taxon>
        <taxon>Actinomycetota</taxon>
        <taxon>Actinomycetes</taxon>
        <taxon>Propionibacteriales</taxon>
        <taxon>Nocardioidaceae</taxon>
        <taxon>Nocardioides</taxon>
    </lineage>
</organism>
<dbReference type="SMART" id="SM00422">
    <property type="entry name" value="HTH_MERR"/>
    <property type="match status" value="1"/>
</dbReference>
<dbReference type="Pfam" id="PF13411">
    <property type="entry name" value="MerR_1"/>
    <property type="match status" value="1"/>
</dbReference>